<feature type="domain" description="Riboflavin kinase" evidence="15">
    <location>
        <begin position="179"/>
        <end position="304"/>
    </location>
</feature>
<evidence type="ECO:0000256" key="6">
    <source>
        <dbReference type="ARBA" id="ARBA00022695"/>
    </source>
</evidence>
<dbReference type="EMBL" id="CYZL01000021">
    <property type="protein sequence ID" value="CUO69548.1"/>
    <property type="molecule type" value="Genomic_DNA"/>
</dbReference>
<gene>
    <name evidence="16" type="primary">ribF</name>
    <name evidence="17" type="ORF">ERS852450_02236</name>
    <name evidence="16" type="ORF">ERS852578_00476</name>
</gene>
<evidence type="ECO:0000313" key="16">
    <source>
        <dbReference type="EMBL" id="CUM82435.1"/>
    </source>
</evidence>
<dbReference type="FunFam" id="3.40.50.620:FF:000021">
    <property type="entry name" value="Riboflavin biosynthesis protein"/>
    <property type="match status" value="1"/>
</dbReference>
<dbReference type="CDD" id="cd02064">
    <property type="entry name" value="FAD_synthetase_N"/>
    <property type="match status" value="1"/>
</dbReference>
<evidence type="ECO:0000256" key="10">
    <source>
        <dbReference type="ARBA" id="ARBA00022840"/>
    </source>
</evidence>
<dbReference type="InterPro" id="IPR002606">
    <property type="entry name" value="Riboflavin_kinase_bac"/>
</dbReference>
<dbReference type="Proteomes" id="UP000095390">
    <property type="component" value="Unassembled WGS sequence"/>
</dbReference>
<comment type="similarity">
    <text evidence="14">Belongs to the ribF family.</text>
</comment>
<evidence type="ECO:0000313" key="19">
    <source>
        <dbReference type="Proteomes" id="UP000095679"/>
    </source>
</evidence>
<accession>A0A173RXS4</accession>
<dbReference type="EC" id="2.7.1.26" evidence="14"/>
<sequence length="309" mass="35320">MEYITSSDFHFKDTAVALGKFEGIHRGHQLLMDEVKKQELHGLRSVVFTFDRPTRLTLTGDTEYKQIYTKKERREILEKRGIDILIEHPFTKEFAALTPDRFIREVLVEKVGAKVIVVGTDFHFGKNRSGSITDLEKLEEECGYHLIVVEKLQLNGKDISSTRIRASLEKGAMEEAKALLGRNYSVSGEILHGNALGRTIQVPTINQQVPSFKLLPPNGVYVSKIHWKDEVYYGITNIGTKPTVNNTSEKTVETNIFDFNKDVYGEEMVVELLHYHRKETRFSSVEALQAQLFQDIEFGKQYVTNVLSH</sequence>
<dbReference type="InterPro" id="IPR023465">
    <property type="entry name" value="Riboflavin_kinase_dom_sf"/>
</dbReference>
<organism evidence="16 18">
    <name type="scientific">Anaerobutyricum hallii</name>
    <dbReference type="NCBI Taxonomy" id="39488"/>
    <lineage>
        <taxon>Bacteria</taxon>
        <taxon>Bacillati</taxon>
        <taxon>Bacillota</taxon>
        <taxon>Clostridia</taxon>
        <taxon>Lachnospirales</taxon>
        <taxon>Lachnospiraceae</taxon>
        <taxon>Anaerobutyricum</taxon>
    </lineage>
</organism>
<dbReference type="SMART" id="SM00904">
    <property type="entry name" value="Flavokinase"/>
    <property type="match status" value="1"/>
</dbReference>
<dbReference type="InterPro" id="IPR015864">
    <property type="entry name" value="FAD_synthase"/>
</dbReference>
<evidence type="ECO:0000256" key="14">
    <source>
        <dbReference type="PIRNR" id="PIRNR004491"/>
    </source>
</evidence>
<comment type="catalytic activity">
    <reaction evidence="12 14">
        <text>riboflavin + ATP = FMN + ADP + H(+)</text>
        <dbReference type="Rhea" id="RHEA:14357"/>
        <dbReference type="ChEBI" id="CHEBI:15378"/>
        <dbReference type="ChEBI" id="CHEBI:30616"/>
        <dbReference type="ChEBI" id="CHEBI:57986"/>
        <dbReference type="ChEBI" id="CHEBI:58210"/>
        <dbReference type="ChEBI" id="CHEBI:456216"/>
        <dbReference type="EC" id="2.7.1.26"/>
    </reaction>
</comment>
<dbReference type="PIRSF" id="PIRSF004491">
    <property type="entry name" value="FAD_Synth"/>
    <property type="match status" value="1"/>
</dbReference>
<keyword evidence="8 14" id="KW-0418">Kinase</keyword>
<comment type="pathway">
    <text evidence="2 14">Cofactor biosynthesis; FMN biosynthesis; FMN from riboflavin (ATP route): step 1/1.</text>
</comment>
<dbReference type="GO" id="GO:0003919">
    <property type="term" value="F:FMN adenylyltransferase activity"/>
    <property type="evidence" value="ECO:0007669"/>
    <property type="project" value="UniProtKB-UniRule"/>
</dbReference>
<evidence type="ECO:0000256" key="4">
    <source>
        <dbReference type="ARBA" id="ARBA00022643"/>
    </source>
</evidence>
<keyword evidence="7 14" id="KW-0547">Nucleotide-binding</keyword>
<dbReference type="Pfam" id="PF06574">
    <property type="entry name" value="FAD_syn"/>
    <property type="match status" value="1"/>
</dbReference>
<evidence type="ECO:0000256" key="12">
    <source>
        <dbReference type="ARBA" id="ARBA00047880"/>
    </source>
</evidence>
<dbReference type="GO" id="GO:0006747">
    <property type="term" value="P:FAD biosynthetic process"/>
    <property type="evidence" value="ECO:0007669"/>
    <property type="project" value="UniProtKB-UniRule"/>
</dbReference>
<evidence type="ECO:0000259" key="15">
    <source>
        <dbReference type="SMART" id="SM00904"/>
    </source>
</evidence>
<dbReference type="GeneID" id="75048694"/>
<proteinExistence type="inferred from homology"/>
<dbReference type="OrthoDB" id="9803667at2"/>
<keyword evidence="6 14" id="KW-0548">Nucleotidyltransferase</keyword>
<evidence type="ECO:0000256" key="3">
    <source>
        <dbReference type="ARBA" id="ARBA00022630"/>
    </source>
</evidence>
<keyword evidence="4 14" id="KW-0288">FMN</keyword>
<dbReference type="PANTHER" id="PTHR22749">
    <property type="entry name" value="RIBOFLAVIN KINASE/FMN ADENYLYLTRANSFERASE"/>
    <property type="match status" value="1"/>
</dbReference>
<comment type="pathway">
    <text evidence="1 14">Cofactor biosynthesis; FAD biosynthesis; FAD from FMN: step 1/1.</text>
</comment>
<evidence type="ECO:0000313" key="18">
    <source>
        <dbReference type="Proteomes" id="UP000095390"/>
    </source>
</evidence>
<dbReference type="InterPro" id="IPR015865">
    <property type="entry name" value="Riboflavin_kinase_bac/euk"/>
</dbReference>
<dbReference type="GO" id="GO:0009398">
    <property type="term" value="P:FMN biosynthetic process"/>
    <property type="evidence" value="ECO:0007669"/>
    <property type="project" value="UniProtKB-UniRule"/>
</dbReference>
<evidence type="ECO:0000256" key="1">
    <source>
        <dbReference type="ARBA" id="ARBA00004726"/>
    </source>
</evidence>
<evidence type="ECO:0000256" key="8">
    <source>
        <dbReference type="ARBA" id="ARBA00022777"/>
    </source>
</evidence>
<evidence type="ECO:0000256" key="5">
    <source>
        <dbReference type="ARBA" id="ARBA00022679"/>
    </source>
</evidence>
<evidence type="ECO:0000256" key="7">
    <source>
        <dbReference type="ARBA" id="ARBA00022741"/>
    </source>
</evidence>
<keyword evidence="11" id="KW-0511">Multifunctional enzyme</keyword>
<dbReference type="NCBIfam" id="NF004162">
    <property type="entry name" value="PRK05627.1-5"/>
    <property type="match status" value="1"/>
</dbReference>
<dbReference type="NCBIfam" id="TIGR00083">
    <property type="entry name" value="ribF"/>
    <property type="match status" value="1"/>
</dbReference>
<dbReference type="SUPFAM" id="SSF52374">
    <property type="entry name" value="Nucleotidylyl transferase"/>
    <property type="match status" value="1"/>
</dbReference>
<dbReference type="EC" id="2.7.7.2" evidence="14"/>
<dbReference type="InterPro" id="IPR023468">
    <property type="entry name" value="Riboflavin_kinase"/>
</dbReference>
<dbReference type="RefSeq" id="WP_005346323.1">
    <property type="nucleotide sequence ID" value="NZ_BLYK01000020.1"/>
</dbReference>
<keyword evidence="10 14" id="KW-0067">ATP-binding</keyword>
<dbReference type="SUPFAM" id="SSF82114">
    <property type="entry name" value="Riboflavin kinase-like"/>
    <property type="match status" value="1"/>
</dbReference>
<dbReference type="AlphaFoldDB" id="A0A173RXS4"/>
<dbReference type="Pfam" id="PF01687">
    <property type="entry name" value="Flavokinase"/>
    <property type="match status" value="1"/>
</dbReference>
<dbReference type="UniPathway" id="UPA00277">
    <property type="reaction ID" value="UER00407"/>
</dbReference>
<dbReference type="PANTHER" id="PTHR22749:SF6">
    <property type="entry name" value="RIBOFLAVIN KINASE"/>
    <property type="match status" value="1"/>
</dbReference>
<dbReference type="Proteomes" id="UP000095679">
    <property type="component" value="Unassembled WGS sequence"/>
</dbReference>
<evidence type="ECO:0000256" key="11">
    <source>
        <dbReference type="ARBA" id="ARBA00023268"/>
    </source>
</evidence>
<dbReference type="GO" id="GO:0008531">
    <property type="term" value="F:riboflavin kinase activity"/>
    <property type="evidence" value="ECO:0007669"/>
    <property type="project" value="UniProtKB-UniRule"/>
</dbReference>
<evidence type="ECO:0000313" key="17">
    <source>
        <dbReference type="EMBL" id="CUO69548.1"/>
    </source>
</evidence>
<evidence type="ECO:0000256" key="9">
    <source>
        <dbReference type="ARBA" id="ARBA00022827"/>
    </source>
</evidence>
<name>A0A173RXS4_9FIRM</name>
<dbReference type="Gene3D" id="3.40.50.620">
    <property type="entry name" value="HUPs"/>
    <property type="match status" value="1"/>
</dbReference>
<dbReference type="InterPro" id="IPR014729">
    <property type="entry name" value="Rossmann-like_a/b/a_fold"/>
</dbReference>
<dbReference type="EMBL" id="CYYC01000004">
    <property type="protein sequence ID" value="CUM82435.1"/>
    <property type="molecule type" value="Genomic_DNA"/>
</dbReference>
<protein>
    <recommendedName>
        <fullName evidence="14">Riboflavin biosynthesis protein</fullName>
    </recommendedName>
    <domain>
        <recommendedName>
            <fullName evidence="14">Riboflavin kinase</fullName>
            <ecNumber evidence="14">2.7.1.26</ecNumber>
        </recommendedName>
        <alternativeName>
            <fullName evidence="14">Flavokinase</fullName>
        </alternativeName>
    </domain>
    <domain>
        <recommendedName>
            <fullName evidence="14">FMN adenylyltransferase</fullName>
            <ecNumber evidence="14">2.7.7.2</ecNumber>
        </recommendedName>
        <alternativeName>
            <fullName evidence="14">FAD pyrophosphorylase</fullName>
        </alternativeName>
        <alternativeName>
            <fullName evidence="14">FAD synthase</fullName>
        </alternativeName>
    </domain>
</protein>
<keyword evidence="9 14" id="KW-0274">FAD</keyword>
<dbReference type="UniPathway" id="UPA00276">
    <property type="reaction ID" value="UER00406"/>
</dbReference>
<dbReference type="GO" id="GO:0005524">
    <property type="term" value="F:ATP binding"/>
    <property type="evidence" value="ECO:0007669"/>
    <property type="project" value="UniProtKB-UniRule"/>
</dbReference>
<keyword evidence="5 14" id="KW-0808">Transferase</keyword>
<dbReference type="Gene3D" id="2.40.30.30">
    <property type="entry name" value="Riboflavin kinase-like"/>
    <property type="match status" value="1"/>
</dbReference>
<evidence type="ECO:0000256" key="13">
    <source>
        <dbReference type="ARBA" id="ARBA00049494"/>
    </source>
</evidence>
<comment type="catalytic activity">
    <reaction evidence="13 14">
        <text>FMN + ATP + H(+) = FAD + diphosphate</text>
        <dbReference type="Rhea" id="RHEA:17237"/>
        <dbReference type="ChEBI" id="CHEBI:15378"/>
        <dbReference type="ChEBI" id="CHEBI:30616"/>
        <dbReference type="ChEBI" id="CHEBI:33019"/>
        <dbReference type="ChEBI" id="CHEBI:57692"/>
        <dbReference type="ChEBI" id="CHEBI:58210"/>
        <dbReference type="EC" id="2.7.7.2"/>
    </reaction>
</comment>
<reference evidence="18 19" key="1">
    <citation type="submission" date="2015-09" db="EMBL/GenBank/DDBJ databases">
        <authorList>
            <consortium name="Pathogen Informatics"/>
        </authorList>
    </citation>
    <scope>NUCLEOTIDE SEQUENCE [LARGE SCALE GENOMIC DNA]</scope>
    <source>
        <strain evidence="17 19">2789STDY5834835</strain>
        <strain evidence="16 18">2789STDY5834966</strain>
    </source>
</reference>
<dbReference type="GO" id="GO:0009231">
    <property type="term" value="P:riboflavin biosynthetic process"/>
    <property type="evidence" value="ECO:0007669"/>
    <property type="project" value="InterPro"/>
</dbReference>
<evidence type="ECO:0000256" key="2">
    <source>
        <dbReference type="ARBA" id="ARBA00005201"/>
    </source>
</evidence>
<keyword evidence="3 14" id="KW-0285">Flavoprotein</keyword>